<dbReference type="OrthoDB" id="19261at2759"/>
<evidence type="ECO:0000313" key="12">
    <source>
        <dbReference type="EMBL" id="CAG5138026.1"/>
    </source>
</evidence>
<keyword evidence="13" id="KW-1185">Reference proteome</keyword>
<feature type="transmembrane region" description="Helical" evidence="8">
    <location>
        <begin position="343"/>
        <end position="363"/>
    </location>
</feature>
<evidence type="ECO:0000256" key="7">
    <source>
        <dbReference type="SAM" id="MobiDB-lite"/>
    </source>
</evidence>
<comment type="subcellular location">
    <subcellularLocation>
        <location evidence="1">Membrane</location>
    </subcellularLocation>
</comment>
<organism evidence="12 13">
    <name type="scientific">Alternaria atra</name>
    <dbReference type="NCBI Taxonomy" id="119953"/>
    <lineage>
        <taxon>Eukaryota</taxon>
        <taxon>Fungi</taxon>
        <taxon>Dikarya</taxon>
        <taxon>Ascomycota</taxon>
        <taxon>Pezizomycotina</taxon>
        <taxon>Dothideomycetes</taxon>
        <taxon>Pleosporomycetidae</taxon>
        <taxon>Pleosporales</taxon>
        <taxon>Pleosporineae</taxon>
        <taxon>Pleosporaceae</taxon>
        <taxon>Alternaria</taxon>
        <taxon>Alternaria sect. Ulocladioides</taxon>
    </lineage>
</organism>
<keyword evidence="5 8" id="KW-1133">Transmembrane helix</keyword>
<feature type="compositionally biased region" description="Low complexity" evidence="7">
    <location>
        <begin position="220"/>
        <end position="231"/>
    </location>
</feature>
<evidence type="ECO:0000313" key="13">
    <source>
        <dbReference type="Proteomes" id="UP000676310"/>
    </source>
</evidence>
<reference evidence="12" key="1">
    <citation type="submission" date="2021-05" db="EMBL/GenBank/DDBJ databases">
        <authorList>
            <person name="Stam R."/>
        </authorList>
    </citation>
    <scope>NUCLEOTIDE SEQUENCE</scope>
    <source>
        <strain evidence="12">CS162</strain>
    </source>
</reference>
<sequence length="513" mass="54267">MRRNTKASAVGLLALAYRASAQVANISPSDSVSFGLNIPDATAASSGAGEIFFQISAPSSYEWVALGQGSGMANSNMFVVYTSADGSNVTLSPRTSGSYQAPSSNDAAQVTLLEGSGVANGVMTANVRCSNCNSWSGGTMDFTGNSGNWIYAYQSSGGPKNDDSTSASIRQHNNEGVFNWEFAAAKGGSSVNPLINTSPSGTTGGTGATPAATNCRQRPSGAAATASASASKYDKPSKTQSYDDDDDWWTGRPTARPTSFPTGAPWDKRQSDDSSLPFCDTLPNNGGANSGFTSISSSEPDTRKHLIAHGVLASLAFVILFPAGSIVIRLASFPGVLWLHAGFQIFAYLTYTAAFGLGIWLALPVSGGHYISSHHAIIGMLVFALIFFQPFLGWIHHVLFKKYSHRTLWSYAHIWVGRIAITLGIINGGLGLLLAGNSREGEIAYGVVAGVMWCVWVAAVVWGEMRRKKAAKMAATQNPEKLTGERRESDQSRSDGSDADLNGHYRPAKEQQA</sequence>
<dbReference type="SUPFAM" id="SSF49344">
    <property type="entry name" value="CBD9-like"/>
    <property type="match status" value="1"/>
</dbReference>
<evidence type="ECO:0008006" key="14">
    <source>
        <dbReference type="Google" id="ProtNLM"/>
    </source>
</evidence>
<dbReference type="CDD" id="cd08760">
    <property type="entry name" value="Cyt_b561_FRRS1_like"/>
    <property type="match status" value="1"/>
</dbReference>
<feature type="transmembrane region" description="Helical" evidence="8">
    <location>
        <begin position="375"/>
        <end position="395"/>
    </location>
</feature>
<feature type="transmembrane region" description="Helical" evidence="8">
    <location>
        <begin position="443"/>
        <end position="463"/>
    </location>
</feature>
<dbReference type="RefSeq" id="XP_043163799.1">
    <property type="nucleotide sequence ID" value="XM_043307864.1"/>
</dbReference>
<evidence type="ECO:0000259" key="11">
    <source>
        <dbReference type="SMART" id="SM00665"/>
    </source>
</evidence>
<keyword evidence="2" id="KW-0813">Transport</keyword>
<dbReference type="InterPro" id="IPR005018">
    <property type="entry name" value="DOMON_domain"/>
</dbReference>
<evidence type="ECO:0000256" key="3">
    <source>
        <dbReference type="ARBA" id="ARBA00022692"/>
    </source>
</evidence>
<proteinExistence type="predicted"/>
<dbReference type="PANTHER" id="PTHR47797:SF1">
    <property type="entry name" value="CYTOCHROME B561 DOMAIN-CONTAINING PROTEIN-RELATED"/>
    <property type="match status" value="1"/>
</dbReference>
<dbReference type="AlphaFoldDB" id="A0A8J2HRI4"/>
<protein>
    <recommendedName>
        <fullName evidence="14">CBD9-like protein</fullName>
    </recommendedName>
</protein>
<dbReference type="InterPro" id="IPR015920">
    <property type="entry name" value="Cellobiose_DH-like_cyt"/>
</dbReference>
<feature type="domain" description="DOMON" evidence="10">
    <location>
        <begin position="63"/>
        <end position="154"/>
    </location>
</feature>
<keyword evidence="9" id="KW-0732">Signal</keyword>
<feature type="domain" description="Cytochrome b561" evidence="11">
    <location>
        <begin position="308"/>
        <end position="432"/>
    </location>
</feature>
<feature type="signal peptide" evidence="9">
    <location>
        <begin position="1"/>
        <end position="21"/>
    </location>
</feature>
<feature type="region of interest" description="Disordered" evidence="7">
    <location>
        <begin position="191"/>
        <end position="280"/>
    </location>
</feature>
<comment type="caution">
    <text evidence="12">The sequence shown here is derived from an EMBL/GenBank/DDBJ whole genome shotgun (WGS) entry which is preliminary data.</text>
</comment>
<name>A0A8J2HRI4_9PLEO</name>
<dbReference type="SMART" id="SM00665">
    <property type="entry name" value="B561"/>
    <property type="match status" value="1"/>
</dbReference>
<keyword evidence="4" id="KW-0249">Electron transport</keyword>
<keyword evidence="6 8" id="KW-0472">Membrane</keyword>
<dbReference type="Proteomes" id="UP000676310">
    <property type="component" value="Unassembled WGS sequence"/>
</dbReference>
<dbReference type="CDD" id="cd09630">
    <property type="entry name" value="CDH_like_cytochrome"/>
    <property type="match status" value="1"/>
</dbReference>
<evidence type="ECO:0000256" key="5">
    <source>
        <dbReference type="ARBA" id="ARBA00022989"/>
    </source>
</evidence>
<dbReference type="Gene3D" id="2.60.40.1210">
    <property type="entry name" value="Cellobiose dehydrogenase, cytochrome domain"/>
    <property type="match status" value="1"/>
</dbReference>
<dbReference type="GO" id="GO:0016020">
    <property type="term" value="C:membrane"/>
    <property type="evidence" value="ECO:0007669"/>
    <property type="project" value="UniProtKB-SubCell"/>
</dbReference>
<dbReference type="Pfam" id="PF16010">
    <property type="entry name" value="CDH-cyt"/>
    <property type="match status" value="1"/>
</dbReference>
<evidence type="ECO:0000256" key="1">
    <source>
        <dbReference type="ARBA" id="ARBA00004370"/>
    </source>
</evidence>
<gene>
    <name evidence="12" type="ORF">ALTATR162_LOCUS271</name>
</gene>
<accession>A0A8J2HRI4</accession>
<dbReference type="InterPro" id="IPR006593">
    <property type="entry name" value="Cyt_b561/ferric_Rdtase_TM"/>
</dbReference>
<dbReference type="EMBL" id="CAJRGZ010000012">
    <property type="protein sequence ID" value="CAG5138026.1"/>
    <property type="molecule type" value="Genomic_DNA"/>
</dbReference>
<feature type="region of interest" description="Disordered" evidence="7">
    <location>
        <begin position="472"/>
        <end position="513"/>
    </location>
</feature>
<evidence type="ECO:0000256" key="2">
    <source>
        <dbReference type="ARBA" id="ARBA00022448"/>
    </source>
</evidence>
<dbReference type="SMART" id="SM00664">
    <property type="entry name" value="DoH"/>
    <property type="match status" value="1"/>
</dbReference>
<keyword evidence="3 8" id="KW-0812">Transmembrane</keyword>
<dbReference type="Gene3D" id="1.20.120.1770">
    <property type="match status" value="1"/>
</dbReference>
<feature type="compositionally biased region" description="Basic and acidic residues" evidence="7">
    <location>
        <begin position="482"/>
        <end position="513"/>
    </location>
</feature>
<evidence type="ECO:0000259" key="10">
    <source>
        <dbReference type="SMART" id="SM00664"/>
    </source>
</evidence>
<dbReference type="GeneID" id="67014185"/>
<feature type="transmembrane region" description="Helical" evidence="8">
    <location>
        <begin position="415"/>
        <end position="437"/>
    </location>
</feature>
<dbReference type="PANTHER" id="PTHR47797">
    <property type="entry name" value="DEHYDROGENASE, PUTATIVE (AFU_ORTHOLOGUE AFUA_8G05805)-RELATED"/>
    <property type="match status" value="1"/>
</dbReference>
<evidence type="ECO:0000256" key="8">
    <source>
        <dbReference type="SAM" id="Phobius"/>
    </source>
</evidence>
<feature type="chain" id="PRO_5035315750" description="CBD9-like protein" evidence="9">
    <location>
        <begin position="22"/>
        <end position="513"/>
    </location>
</feature>
<feature type="transmembrane region" description="Helical" evidence="8">
    <location>
        <begin position="306"/>
        <end position="331"/>
    </location>
</feature>
<evidence type="ECO:0000256" key="6">
    <source>
        <dbReference type="ARBA" id="ARBA00023136"/>
    </source>
</evidence>
<evidence type="ECO:0000256" key="4">
    <source>
        <dbReference type="ARBA" id="ARBA00022982"/>
    </source>
</evidence>
<evidence type="ECO:0000256" key="9">
    <source>
        <dbReference type="SAM" id="SignalP"/>
    </source>
</evidence>